<keyword evidence="4" id="KW-1185">Reference proteome</keyword>
<feature type="domain" description="DUF5648" evidence="2">
    <location>
        <begin position="55"/>
        <end position="173"/>
    </location>
</feature>
<evidence type="ECO:0000313" key="4">
    <source>
        <dbReference type="Proteomes" id="UP000552097"/>
    </source>
</evidence>
<comment type="caution">
    <text evidence="3">The sequence shown here is derived from an EMBL/GenBank/DDBJ whole genome shotgun (WGS) entry which is preliminary data.</text>
</comment>
<protein>
    <recommendedName>
        <fullName evidence="2">DUF5648 domain-containing protein</fullName>
    </recommendedName>
</protein>
<feature type="chain" id="PRO_5039106625" description="DUF5648 domain-containing protein" evidence="1">
    <location>
        <begin position="22"/>
        <end position="589"/>
    </location>
</feature>
<gene>
    <name evidence="3" type="ORF">F4560_001114</name>
</gene>
<proteinExistence type="predicted"/>
<evidence type="ECO:0000313" key="3">
    <source>
        <dbReference type="EMBL" id="MBB5801346.1"/>
    </source>
</evidence>
<dbReference type="EMBL" id="JACHMO010000001">
    <property type="protein sequence ID" value="MBB5801346.1"/>
    <property type="molecule type" value="Genomic_DNA"/>
</dbReference>
<name>A0A7W9HG39_9PSEU</name>
<dbReference type="PANTHER" id="PTHR41244:SF1">
    <property type="entry name" value="GLYCOSYLTRANSFERASE"/>
    <property type="match status" value="1"/>
</dbReference>
<accession>A0A7W9HG39</accession>
<dbReference type="InterPro" id="IPR043708">
    <property type="entry name" value="DUF5648"/>
</dbReference>
<dbReference type="Pfam" id="PF14307">
    <property type="entry name" value="Glyco_tran_WbsX"/>
    <property type="match status" value="1"/>
</dbReference>
<keyword evidence="1" id="KW-0732">Signal</keyword>
<dbReference type="Pfam" id="PF18885">
    <property type="entry name" value="DUF5648"/>
    <property type="match status" value="1"/>
</dbReference>
<feature type="signal peptide" evidence="1">
    <location>
        <begin position="1"/>
        <end position="21"/>
    </location>
</feature>
<organism evidence="3 4">
    <name type="scientific">Saccharothrix ecbatanensis</name>
    <dbReference type="NCBI Taxonomy" id="1105145"/>
    <lineage>
        <taxon>Bacteria</taxon>
        <taxon>Bacillati</taxon>
        <taxon>Actinomycetota</taxon>
        <taxon>Actinomycetes</taxon>
        <taxon>Pseudonocardiales</taxon>
        <taxon>Pseudonocardiaceae</taxon>
        <taxon>Saccharothrix</taxon>
    </lineage>
</organism>
<dbReference type="RefSeq" id="WP_184917056.1">
    <property type="nucleotide sequence ID" value="NZ_JACHMO010000001.1"/>
</dbReference>
<dbReference type="InterPro" id="IPR032719">
    <property type="entry name" value="WbsX"/>
</dbReference>
<dbReference type="Gene3D" id="3.20.20.80">
    <property type="entry name" value="Glycosidases"/>
    <property type="match status" value="1"/>
</dbReference>
<reference evidence="3 4" key="1">
    <citation type="submission" date="2020-08" db="EMBL/GenBank/DDBJ databases">
        <title>Sequencing the genomes of 1000 actinobacteria strains.</title>
        <authorList>
            <person name="Klenk H.-P."/>
        </authorList>
    </citation>
    <scope>NUCLEOTIDE SEQUENCE [LARGE SCALE GENOMIC DNA]</scope>
    <source>
        <strain evidence="3 4">DSM 45486</strain>
    </source>
</reference>
<dbReference type="PANTHER" id="PTHR41244">
    <property type="entry name" value="RHAMNAN SYNTHESIS F"/>
    <property type="match status" value="1"/>
</dbReference>
<evidence type="ECO:0000256" key="1">
    <source>
        <dbReference type="SAM" id="SignalP"/>
    </source>
</evidence>
<dbReference type="Proteomes" id="UP000552097">
    <property type="component" value="Unassembled WGS sequence"/>
</dbReference>
<evidence type="ECO:0000259" key="2">
    <source>
        <dbReference type="Pfam" id="PF18885"/>
    </source>
</evidence>
<dbReference type="AlphaFoldDB" id="A0A7W9HG39"/>
<sequence>MKARIPLAVAVLVAALTSVFTAPVPSATAVGNSENKVTDPVPLLELHTAGDVGLFWTLSQAEAEAAVTSHRMRKRVNARVGYLRRAAFPGSQPIYRLRKQTESAYLLTASVSERDQLTTGPSPAFRYEGIVGHASATAQPGTEVLYRMRKDGLVNSWRPILASHVEAMQAQGYRIDGPLGHVHPRWIRTGAIYFGVFDANGNRSMMDRIEQYYGPDSANDWWGGVRHAHDRHPKAVRHWPDEDFSHLKPAIGYYDDARPETLEKQIAQAAGAGLDHFAFYWYWNPAAATEQYATGLRSFLAARNRSDLKFTVLPCIHPWGGGAGGTLRMPSEQITRAAQILVDEYLAQPNILRANDGRPMLQLCDVRGIGKPNGGPPDNSIDAAAVRQFTDAVRARALTTLGEEVMITMTTDNGVPKPEHGLDGGYCPGRWDHQQSSYENYVAGERLFFATQPGSLIRCATSDFDERPRIGISKPDPVLSGDTHEEAQAKLHAAFRWYEDQSLPAFRDLLANVRADLDDSTRESTVDNFVLLYAWNEWHEGGVIEPNARDGCAYLDAVRAELRLTKGTGCVANPTPEFGTTPAAGPATM</sequence>